<evidence type="ECO:0000259" key="1">
    <source>
        <dbReference type="SMART" id="SM00089"/>
    </source>
</evidence>
<feature type="domain" description="PKD/Chitinase" evidence="1">
    <location>
        <begin position="1156"/>
        <end position="1229"/>
    </location>
</feature>
<feature type="domain" description="PKD/Chitinase" evidence="1">
    <location>
        <begin position="1436"/>
        <end position="1529"/>
    </location>
</feature>
<dbReference type="InterPro" id="IPR026906">
    <property type="entry name" value="LRR_5"/>
</dbReference>
<dbReference type="InterPro" id="IPR035986">
    <property type="entry name" value="PKD_dom_sf"/>
</dbReference>
<accession>A0ABY6HGL9</accession>
<dbReference type="SMART" id="SM00089">
    <property type="entry name" value="PKD"/>
    <property type="match status" value="8"/>
</dbReference>
<dbReference type="InterPro" id="IPR022409">
    <property type="entry name" value="PKD/Chitinase_dom"/>
</dbReference>
<dbReference type="InterPro" id="IPR013783">
    <property type="entry name" value="Ig-like_fold"/>
</dbReference>
<organism evidence="2 3">
    <name type="scientific">Acetobacterium wieringae</name>
    <dbReference type="NCBI Taxonomy" id="52694"/>
    <lineage>
        <taxon>Bacteria</taxon>
        <taxon>Bacillati</taxon>
        <taxon>Bacillota</taxon>
        <taxon>Clostridia</taxon>
        <taxon>Eubacteriales</taxon>
        <taxon>Eubacteriaceae</taxon>
        <taxon>Acetobacterium</taxon>
    </lineage>
</organism>
<name>A0ABY6HGL9_9FIRM</name>
<dbReference type="Gene3D" id="2.60.40.10">
    <property type="entry name" value="Immunoglobulins"/>
    <property type="match status" value="1"/>
</dbReference>
<evidence type="ECO:0000313" key="2">
    <source>
        <dbReference type="EMBL" id="UYO63659.1"/>
    </source>
</evidence>
<dbReference type="Gene3D" id="3.80.10.10">
    <property type="entry name" value="Ribonuclease Inhibitor"/>
    <property type="match status" value="1"/>
</dbReference>
<feature type="domain" description="PKD/Chitinase" evidence="1">
    <location>
        <begin position="1232"/>
        <end position="1324"/>
    </location>
</feature>
<evidence type="ECO:0000313" key="3">
    <source>
        <dbReference type="Proteomes" id="UP001163550"/>
    </source>
</evidence>
<feature type="domain" description="PKD/Chitinase" evidence="1">
    <location>
        <begin position="535"/>
        <end position="617"/>
    </location>
</feature>
<keyword evidence="3" id="KW-1185">Reference proteome</keyword>
<dbReference type="InterPro" id="IPR032675">
    <property type="entry name" value="LRR_dom_sf"/>
</dbReference>
<dbReference type="SUPFAM" id="SSF49299">
    <property type="entry name" value="PKD domain"/>
    <property type="match status" value="3"/>
</dbReference>
<sequence>MKKKLKQIVCLLVSVMLITGSLPIGVLAEELPQPTPTTTENAVNLIEDGFAPAAATVPVTPEQSVPETDPVVTHDEPVLVTPEVNQSMSTAETVTASETITATAIVTDGDYEYDDSVAGVATITKYIGTATTVTIPTTLGGRKVVAIGAGAFNGNTTVQKIIIPLTVTTIASGDATATYTFGGCSSLTEVLIPTSVKTIATYAFSNTNGVKISGYKGSQAEKYASEHGLTFNTLNFSVALTPSLPSGQNIGTSLTLVAAATGGTGTLNYEFYYELEKLDGTNITATIQGSSPASSAEFPLTVAGTYTFYVDVKDDAGYTCTNIIDNYKVIDQPIVNFVSSVSSPQYKDAPIEFTATVSGGTAPYSYEFYHTFGIQTVVDKPKTTTTDTSMSWTSAGFTTVGTYAFYVKVTDKYGTETIKTISDYKIYDYLKVEGFTIDKASPQELGTELKLTATASGGKTDCEYKFSYIMAGKTEVIQDYSEQSSTTFTPPKTGTYTFRVEVTNGYGVVEPKEVTGYEIRDTPVIGNFTAAKADGTPFYVGDTAGIVLKAEGVAEGKTPYSYKYFYQNGTGAKTEMTAVDSTNFKPSDAGTYTFFVEVTDASGLKTERQVSNYVVYPKLEGTLTFPASQNRETTVKFAATATGGKSTYKYQFFYKLASEGEDQYLPINTEPSSTKTSSKYFSDPGNYDIKLEIIDANGIITEIIKPLVINNNPLIDEFNLTGDAFYVGTEMEITAKVDPIDSVDANSTLVLTAKMGTKSVTIPNSTITTVAATNTFKFTPNAAGTYTFTVTLKNADGTIADTKTISSIKVLAAPSAKAVKVSKTSGVLLGDTVKLTAGATGGKSAYQYKFYVKKPGAADSVEINSNFDSANTINYLMGEVGEYIFYVEILDANGKQSVNKTESASVAIKVTNPAVITDFTATKVTTGTETAVVYEKNAVKLTAKLEDYKGVGELTCEFFYKQGSTEVQIGSPVTVEETSATVKNRMVEATTNFIPSLAGSYTLIVKVTDEQGTRVTKTISSYKVLPLGTTKAVKLSKVSGLLVGGTIKLTATARGGKTPYTYAFYVTGPDGVEKLIVTTDNKLTYTNYKLEAVGDYKFSVVITDANGVILATKTQTLSQTVAVTNPPDLKPLTVVKDQTVGTHKVTPVAYENDTLTITAVPNGTTGVAPINYEFQAKLGTTIVDTQNNNTGQFTFTKTKAGSYTFTVTATDKLSSKDVVKQSSYKVLPEVTTKSIKASKTTGLIVGETIKLTAAGSGGKTPYSYSFYYYRDDNKTDKNNITSDPKSKTVTFALPGKGNYEFHVIVTDANGVVSTNSDNLDVSTTATVGNPPVIESLVADKVNGSPVYPGDAVKLTAKVKSGTGLQAPDFQFYYTLGTSRIDIPITTPPTLADPYTAAGTFTPTQAGTYNLCVDVFDGTNTVTQKISSYKVLSDVAVKTFKADKASGVNINTTVKLNAVGTGGKAPYMYEFSYYGQGDVIGTTPPKIIKAYSTDATANFIPTKSGFYTLQVNVKDATGKVCSTSGIIQDFEVVDYPVVKTFTASLPAGQYVGTSIDLTATVDGGTGPYTYTFAYQVNGGTSVPIPASTVGATELKTNTATQKLETAGTYTFTVSVTDSNGSPVASNKIEKYIVYAEPVAKSLTVAKAEIIVGASVAVKAIAEGGKGPLKYKFIFTKTDGSEVVRDYSTTSSYYFKPTTDGTYTVKVLVQDANGHISTELAGDKTIIVKPKPTT</sequence>
<feature type="domain" description="PKD/Chitinase" evidence="1">
    <location>
        <begin position="432"/>
        <end position="519"/>
    </location>
</feature>
<feature type="domain" description="PKD/Chitinase" evidence="1">
    <location>
        <begin position="732"/>
        <end position="810"/>
    </location>
</feature>
<dbReference type="Proteomes" id="UP001163550">
    <property type="component" value="Chromosome"/>
</dbReference>
<proteinExistence type="predicted"/>
<protein>
    <submittedName>
        <fullName evidence="2">Leucine-rich repeat protein</fullName>
    </submittedName>
</protein>
<gene>
    <name evidence="2" type="ORF">LNN31_04305</name>
</gene>
<dbReference type="RefSeq" id="WP_263992990.1">
    <property type="nucleotide sequence ID" value="NZ_CP087994.1"/>
</dbReference>
<dbReference type="Pfam" id="PF13306">
    <property type="entry name" value="LRR_5"/>
    <property type="match status" value="1"/>
</dbReference>
<feature type="domain" description="PKD/Chitinase" evidence="1">
    <location>
        <begin position="1537"/>
        <end position="1630"/>
    </location>
</feature>
<dbReference type="EMBL" id="CP087994">
    <property type="protein sequence ID" value="UYO63659.1"/>
    <property type="molecule type" value="Genomic_DNA"/>
</dbReference>
<feature type="domain" description="PKD/Chitinase" evidence="1">
    <location>
        <begin position="1638"/>
        <end position="1723"/>
    </location>
</feature>
<reference evidence="2" key="1">
    <citation type="submission" date="2021-11" db="EMBL/GenBank/DDBJ databases">
        <title>Isoprene-degrading acetogen.</title>
        <authorList>
            <person name="Yang Y."/>
            <person name="Jin H."/>
            <person name="Yan J."/>
        </authorList>
    </citation>
    <scope>NUCLEOTIDE SEQUENCE</scope>
    <source>
        <strain evidence="2">Berkeley</strain>
    </source>
</reference>